<proteinExistence type="predicted"/>
<feature type="region of interest" description="Disordered" evidence="1">
    <location>
        <begin position="1"/>
        <end position="57"/>
    </location>
</feature>
<sequence>MSSHFSSSSSSSRRRPSPSYEGKNGFSDHVALQIKGNGGPSFPQNAGGSGSGPLQQRSLHDAAEKHRLAQDAFEFRGSYCPGLDTMKEFVEKLESGKESSSDVRDRLNVLQRKHREGTVAMVQRLAQEYHDEALADYCSRDPALDSEELDTFFTSVHSNNPQVFSALSTLSNHQYADMSTFVPLVKRCTDLKIEEDAARRRRDARFPMNASEFRAISSRDIQLRIARFLQADGSSQDRMMTEFNWAYRQVTPLQKVYKADVSKGS</sequence>
<dbReference type="EMBL" id="JANAWD010000137">
    <property type="protein sequence ID" value="KAJ3485929.1"/>
    <property type="molecule type" value="Genomic_DNA"/>
</dbReference>
<evidence type="ECO:0000256" key="1">
    <source>
        <dbReference type="SAM" id="MobiDB-lite"/>
    </source>
</evidence>
<dbReference type="AlphaFoldDB" id="A0AAD5V6I6"/>
<evidence type="ECO:0000313" key="3">
    <source>
        <dbReference type="Proteomes" id="UP001212997"/>
    </source>
</evidence>
<gene>
    <name evidence="2" type="ORF">NLI96_g4605</name>
</gene>
<feature type="compositionally biased region" description="Polar residues" evidence="1">
    <location>
        <begin position="42"/>
        <end position="57"/>
    </location>
</feature>
<feature type="compositionally biased region" description="Low complexity" evidence="1">
    <location>
        <begin position="1"/>
        <end position="11"/>
    </location>
</feature>
<dbReference type="Proteomes" id="UP001212997">
    <property type="component" value="Unassembled WGS sequence"/>
</dbReference>
<evidence type="ECO:0000313" key="2">
    <source>
        <dbReference type="EMBL" id="KAJ3485929.1"/>
    </source>
</evidence>
<comment type="caution">
    <text evidence="2">The sequence shown here is derived from an EMBL/GenBank/DDBJ whole genome shotgun (WGS) entry which is preliminary data.</text>
</comment>
<name>A0AAD5V6I6_9APHY</name>
<reference evidence="2" key="1">
    <citation type="submission" date="2022-07" db="EMBL/GenBank/DDBJ databases">
        <title>Genome Sequence of Physisporinus lineatus.</title>
        <authorList>
            <person name="Buettner E."/>
        </authorList>
    </citation>
    <scope>NUCLEOTIDE SEQUENCE</scope>
    <source>
        <strain evidence="2">VT162</strain>
    </source>
</reference>
<organism evidence="2 3">
    <name type="scientific">Meripilus lineatus</name>
    <dbReference type="NCBI Taxonomy" id="2056292"/>
    <lineage>
        <taxon>Eukaryota</taxon>
        <taxon>Fungi</taxon>
        <taxon>Dikarya</taxon>
        <taxon>Basidiomycota</taxon>
        <taxon>Agaricomycotina</taxon>
        <taxon>Agaricomycetes</taxon>
        <taxon>Polyporales</taxon>
        <taxon>Meripilaceae</taxon>
        <taxon>Meripilus</taxon>
    </lineage>
</organism>
<keyword evidence="3" id="KW-1185">Reference proteome</keyword>
<protein>
    <submittedName>
        <fullName evidence="2">Uncharacterized protein</fullName>
    </submittedName>
</protein>
<accession>A0AAD5V6I6</accession>